<proteinExistence type="predicted"/>
<dbReference type="EMBL" id="KV744855">
    <property type="protein sequence ID" value="OCK83697.1"/>
    <property type="molecule type" value="Genomic_DNA"/>
</dbReference>
<keyword evidence="2" id="KW-1185">Reference proteome</keyword>
<accession>A0A8E2EGS1</accession>
<name>A0A8E2EGS1_9PEZI</name>
<sequence>MSTSDPGDSHLRLVKNWPAALAFSRARPSQWSVSKTWDAVSFRKYLLPSQTHSKCIKDIVSANFSKGQRFSNANAMIMSIPGIANTPAVPSFLLLSHLLLPSPRPLLILPRRPLHLSSIHPTHFPNPLRFPHPHNYNALISKQSSLPAAYVYSLHYNLPLLGSSSLRRVIILLLLNYPSIWFAVNSDAFAGGRIGLGRLGFMDDPGHYVCSKLKFAELAFDGRWEVIMLTELASMKG</sequence>
<gene>
    <name evidence="1" type="ORF">K432DRAFT_172294</name>
</gene>
<organism evidence="1 2">
    <name type="scientific">Lepidopterella palustris CBS 459.81</name>
    <dbReference type="NCBI Taxonomy" id="1314670"/>
    <lineage>
        <taxon>Eukaryota</taxon>
        <taxon>Fungi</taxon>
        <taxon>Dikarya</taxon>
        <taxon>Ascomycota</taxon>
        <taxon>Pezizomycotina</taxon>
        <taxon>Dothideomycetes</taxon>
        <taxon>Pleosporomycetidae</taxon>
        <taxon>Mytilinidiales</taxon>
        <taxon>Argynnaceae</taxon>
        <taxon>Lepidopterella</taxon>
    </lineage>
</organism>
<evidence type="ECO:0000313" key="2">
    <source>
        <dbReference type="Proteomes" id="UP000250266"/>
    </source>
</evidence>
<reference evidence="1 2" key="1">
    <citation type="journal article" date="2016" name="Nat. Commun.">
        <title>Ectomycorrhizal ecology is imprinted in the genome of the dominant symbiotic fungus Cenococcum geophilum.</title>
        <authorList>
            <consortium name="DOE Joint Genome Institute"/>
            <person name="Peter M."/>
            <person name="Kohler A."/>
            <person name="Ohm R.A."/>
            <person name="Kuo A."/>
            <person name="Krutzmann J."/>
            <person name="Morin E."/>
            <person name="Arend M."/>
            <person name="Barry K.W."/>
            <person name="Binder M."/>
            <person name="Choi C."/>
            <person name="Clum A."/>
            <person name="Copeland A."/>
            <person name="Grisel N."/>
            <person name="Haridas S."/>
            <person name="Kipfer T."/>
            <person name="LaButti K."/>
            <person name="Lindquist E."/>
            <person name="Lipzen A."/>
            <person name="Maire R."/>
            <person name="Meier B."/>
            <person name="Mihaltcheva S."/>
            <person name="Molinier V."/>
            <person name="Murat C."/>
            <person name="Poggeler S."/>
            <person name="Quandt C.A."/>
            <person name="Sperisen C."/>
            <person name="Tritt A."/>
            <person name="Tisserant E."/>
            <person name="Crous P.W."/>
            <person name="Henrissat B."/>
            <person name="Nehls U."/>
            <person name="Egli S."/>
            <person name="Spatafora J.W."/>
            <person name="Grigoriev I.V."/>
            <person name="Martin F.M."/>
        </authorList>
    </citation>
    <scope>NUCLEOTIDE SEQUENCE [LARGE SCALE GENOMIC DNA]</scope>
    <source>
        <strain evidence="1 2">CBS 459.81</strain>
    </source>
</reference>
<dbReference type="AlphaFoldDB" id="A0A8E2EGS1"/>
<evidence type="ECO:0000313" key="1">
    <source>
        <dbReference type="EMBL" id="OCK83697.1"/>
    </source>
</evidence>
<dbReference type="Proteomes" id="UP000250266">
    <property type="component" value="Unassembled WGS sequence"/>
</dbReference>
<protein>
    <submittedName>
        <fullName evidence="1">Uncharacterized protein</fullName>
    </submittedName>
</protein>